<gene>
    <name evidence="5" type="primary">LOC115886618</name>
</gene>
<dbReference type="PANTHER" id="PTHR16291">
    <property type="entry name" value="NUCLEAR CAP-BINDING PROTEIN SUBUNIT 3"/>
    <property type="match status" value="1"/>
</dbReference>
<evidence type="ECO:0000256" key="1">
    <source>
        <dbReference type="ARBA" id="ARBA00006069"/>
    </source>
</evidence>
<reference evidence="5" key="1">
    <citation type="submission" date="2025-08" db="UniProtKB">
        <authorList>
            <consortium name="RefSeq"/>
        </authorList>
    </citation>
    <scope>IDENTIFICATION</scope>
    <source>
        <tissue evidence="5">Gonads</tissue>
    </source>
</reference>
<accession>A0A6J2YF09</accession>
<evidence type="ECO:0000256" key="2">
    <source>
        <dbReference type="ARBA" id="ARBA00019876"/>
    </source>
</evidence>
<sequence>MDVEPESDRPNIRIQIQNNISNESVEKMDVDEDLEENEEGEILDDNGHDISEILPPTSENKISTGIFTTGINVFDKNEELKLQERAKRFALKPDEIHSFTDENLQELYDSLGIKPSNEKEIKFEKIHLLGLDDMGAEDILDYFAGYAPDGIEWIDGNSCNLVWLDSFSAARAMHFKSKPVRGMPARQAKEVFPKEFLDDTIEEREEDDQSILIKNLNREIELRNEIGEVILPKKKVFPKNSVDISEISIPIPPGYWRLGVPHPKTKCLLVRFGLITDKIPFKSEKCSKYYKKTGISENKKKELRSIFERNKELNQSKNPWGSLAKNWDNDAKFREREPTIYNLSDTEEPQIEVKNPKLLARLGTKRQVNSEEIVEEPQKPEKELEVVESKKWPKERKNNKVPRMKMYADEEEENMKRKKILQRIKKQSEVIEKKSSDRDLRDMLGPTNRLVMKKDLPIIDRVEDLGSKLRNRNQKMIYAIERDLFDRPPPHIEFLTRNYFPDVREQLNSRTRAQLPERDRSPLVSASHRLYHDTRDRHEDKRNRERPSHRSSRRRTPERTLHSDQIKSETSRIRRSRRSYSREDRVSHKPKSKVAVVIKTQKKPTVASTIWSRVKQSSDSNESSSESESEEGSDNSSSSSESESESESGDSSSDASRKRSRNPDRPGFDKSRLSQKLDHKSPLKITMPNDRYRNRK</sequence>
<dbReference type="RefSeq" id="XP_030761719.1">
    <property type="nucleotide sequence ID" value="XM_030905859.1"/>
</dbReference>
<dbReference type="Pfam" id="PF10309">
    <property type="entry name" value="NCBP3"/>
    <property type="match status" value="1"/>
</dbReference>
<proteinExistence type="inferred from homology"/>
<comment type="similarity">
    <text evidence="1">Belongs to the NCBP3 family.</text>
</comment>
<name>A0A6J2YF09_SITOR</name>
<feature type="region of interest" description="Disordered" evidence="3">
    <location>
        <begin position="510"/>
        <end position="696"/>
    </location>
</feature>
<feature type="region of interest" description="Disordered" evidence="3">
    <location>
        <begin position="1"/>
        <end position="51"/>
    </location>
</feature>
<feature type="compositionally biased region" description="Basic and acidic residues" evidence="3">
    <location>
        <begin position="1"/>
        <end position="11"/>
    </location>
</feature>
<organism evidence="4 5">
    <name type="scientific">Sitophilus oryzae</name>
    <name type="common">Rice weevil</name>
    <name type="synonym">Curculio oryzae</name>
    <dbReference type="NCBI Taxonomy" id="7048"/>
    <lineage>
        <taxon>Eukaryota</taxon>
        <taxon>Metazoa</taxon>
        <taxon>Ecdysozoa</taxon>
        <taxon>Arthropoda</taxon>
        <taxon>Hexapoda</taxon>
        <taxon>Insecta</taxon>
        <taxon>Pterygota</taxon>
        <taxon>Neoptera</taxon>
        <taxon>Endopterygota</taxon>
        <taxon>Coleoptera</taxon>
        <taxon>Polyphaga</taxon>
        <taxon>Cucujiformia</taxon>
        <taxon>Curculionidae</taxon>
        <taxon>Dryophthorinae</taxon>
        <taxon>Sitophilus</taxon>
    </lineage>
</organism>
<dbReference type="GeneID" id="115886618"/>
<evidence type="ECO:0000256" key="3">
    <source>
        <dbReference type="SAM" id="MobiDB-lite"/>
    </source>
</evidence>
<feature type="compositionally biased region" description="Basic and acidic residues" evidence="3">
    <location>
        <begin position="655"/>
        <end position="681"/>
    </location>
</feature>
<protein>
    <recommendedName>
        <fullName evidence="2">Nuclear cap-binding protein subunit 3</fullName>
    </recommendedName>
</protein>
<dbReference type="InParanoid" id="A0A6J2YF09"/>
<feature type="compositionally biased region" description="Low complexity" evidence="3">
    <location>
        <begin position="12"/>
        <end position="22"/>
    </location>
</feature>
<dbReference type="GO" id="GO:0003729">
    <property type="term" value="F:mRNA binding"/>
    <property type="evidence" value="ECO:0007669"/>
    <property type="project" value="InterPro"/>
</dbReference>
<feature type="compositionally biased region" description="Acidic residues" evidence="3">
    <location>
        <begin position="29"/>
        <end position="44"/>
    </location>
</feature>
<keyword evidence="4" id="KW-1185">Reference proteome</keyword>
<dbReference type="GO" id="GO:0000340">
    <property type="term" value="F:RNA 7-methylguanosine cap binding"/>
    <property type="evidence" value="ECO:0007669"/>
    <property type="project" value="InterPro"/>
</dbReference>
<feature type="compositionally biased region" description="Basic and acidic residues" evidence="3">
    <location>
        <begin position="555"/>
        <end position="572"/>
    </location>
</feature>
<dbReference type="GO" id="GO:0005634">
    <property type="term" value="C:nucleus"/>
    <property type="evidence" value="ECO:0007669"/>
    <property type="project" value="TreeGrafter"/>
</dbReference>
<dbReference type="OrthoDB" id="422106at2759"/>
<feature type="compositionally biased region" description="Basic and acidic residues" evidence="3">
    <location>
        <begin position="530"/>
        <end position="548"/>
    </location>
</feature>
<dbReference type="InterPro" id="IPR019416">
    <property type="entry name" value="NCBP3"/>
</dbReference>
<dbReference type="KEGG" id="soy:115886618"/>
<dbReference type="Proteomes" id="UP000504635">
    <property type="component" value="Unplaced"/>
</dbReference>
<evidence type="ECO:0000313" key="5">
    <source>
        <dbReference type="RefSeq" id="XP_030761719.1"/>
    </source>
</evidence>
<feature type="compositionally biased region" description="Polar residues" evidence="3">
    <location>
        <begin position="606"/>
        <end position="615"/>
    </location>
</feature>
<evidence type="ECO:0000313" key="4">
    <source>
        <dbReference type="Proteomes" id="UP000504635"/>
    </source>
</evidence>
<dbReference type="AlphaFoldDB" id="A0A6J2YF09"/>
<dbReference type="PANTHER" id="PTHR16291:SF0">
    <property type="entry name" value="NUCLEAR CAP-BINDING PROTEIN SUBUNIT 3"/>
    <property type="match status" value="1"/>
</dbReference>